<dbReference type="RefSeq" id="WP_204403206.1">
    <property type="nucleotide sequence ID" value="NZ_JAFBEE010000016.1"/>
</dbReference>
<evidence type="ECO:0000259" key="6">
    <source>
        <dbReference type="SMART" id="SM00062"/>
    </source>
</evidence>
<evidence type="ECO:0000256" key="5">
    <source>
        <dbReference type="SAM" id="SignalP"/>
    </source>
</evidence>
<organism evidence="7 8">
    <name type="scientific">Alkaliphilus hydrothermalis</name>
    <dbReference type="NCBI Taxonomy" id="1482730"/>
    <lineage>
        <taxon>Bacteria</taxon>
        <taxon>Bacillati</taxon>
        <taxon>Bacillota</taxon>
        <taxon>Clostridia</taxon>
        <taxon>Peptostreptococcales</taxon>
        <taxon>Natronincolaceae</taxon>
        <taxon>Alkaliphilus</taxon>
    </lineage>
</organism>
<sequence>MKKIKTIQKTIIALLLMVMVGSLLTGCASTTTGDVDSDSTQNTAVETKTDEIKKAGKLVLGTSADYPPYEFHKVINGKPEIVGFDIEIAKEIAKDLGVELEIKDMKFEGLLAALEAGNVDFVIAGMSATEERKKSVDFSKTYYQAEQTLLVRAEDQDKIQTIEDLAGLTIGAQKTTLQEEIALTKIPGAEAKLLGKITDLVLELKNNKIDGIVLSSSVAKAYEKNSSDLFVPSISFGAEEGVAVAIKKNNEDLVEAINQTLDRLIAEDKINQLIHEATILSEEE</sequence>
<evidence type="ECO:0000256" key="1">
    <source>
        <dbReference type="ARBA" id="ARBA00004196"/>
    </source>
</evidence>
<evidence type="ECO:0000256" key="4">
    <source>
        <dbReference type="RuleBase" id="RU003744"/>
    </source>
</evidence>
<dbReference type="InterPro" id="IPR001638">
    <property type="entry name" value="Solute-binding_3/MltF_N"/>
</dbReference>
<comment type="caution">
    <text evidence="7">The sequence shown here is derived from an EMBL/GenBank/DDBJ whole genome shotgun (WGS) entry which is preliminary data.</text>
</comment>
<dbReference type="SMART" id="SM00062">
    <property type="entry name" value="PBPb"/>
    <property type="match status" value="1"/>
</dbReference>
<dbReference type="Proteomes" id="UP001314796">
    <property type="component" value="Unassembled WGS sequence"/>
</dbReference>
<dbReference type="Pfam" id="PF00497">
    <property type="entry name" value="SBP_bac_3"/>
    <property type="match status" value="1"/>
</dbReference>
<dbReference type="InterPro" id="IPR018313">
    <property type="entry name" value="SBP_3_CS"/>
</dbReference>
<name>A0ABS2NRZ1_9FIRM</name>
<reference evidence="7 8" key="1">
    <citation type="submission" date="2021-01" db="EMBL/GenBank/DDBJ databases">
        <title>Genomic Encyclopedia of Type Strains, Phase IV (KMG-IV): sequencing the most valuable type-strain genomes for metagenomic binning, comparative biology and taxonomic classification.</title>
        <authorList>
            <person name="Goeker M."/>
        </authorList>
    </citation>
    <scope>NUCLEOTIDE SEQUENCE [LARGE SCALE GENOMIC DNA]</scope>
    <source>
        <strain evidence="7 8">DSM 25890</strain>
    </source>
</reference>
<dbReference type="SUPFAM" id="SSF53850">
    <property type="entry name" value="Periplasmic binding protein-like II"/>
    <property type="match status" value="1"/>
</dbReference>
<feature type="domain" description="Solute-binding protein family 3/N-terminal" evidence="6">
    <location>
        <begin position="57"/>
        <end position="282"/>
    </location>
</feature>
<protein>
    <submittedName>
        <fullName evidence="7">Polar amino acid transport system substrate-binding protein</fullName>
    </submittedName>
</protein>
<gene>
    <name evidence="7" type="ORF">JOC73_002277</name>
</gene>
<accession>A0ABS2NRZ1</accession>
<dbReference type="PANTHER" id="PTHR35936">
    <property type="entry name" value="MEMBRANE-BOUND LYTIC MUREIN TRANSGLYCOSYLASE F"/>
    <property type="match status" value="1"/>
</dbReference>
<dbReference type="PROSITE" id="PS51257">
    <property type="entry name" value="PROKAR_LIPOPROTEIN"/>
    <property type="match status" value="1"/>
</dbReference>
<dbReference type="PROSITE" id="PS01039">
    <property type="entry name" value="SBP_BACTERIAL_3"/>
    <property type="match status" value="1"/>
</dbReference>
<keyword evidence="3 5" id="KW-0732">Signal</keyword>
<dbReference type="Gene3D" id="3.40.190.10">
    <property type="entry name" value="Periplasmic binding protein-like II"/>
    <property type="match status" value="2"/>
</dbReference>
<comment type="subcellular location">
    <subcellularLocation>
        <location evidence="1">Cell envelope</location>
    </subcellularLocation>
</comment>
<evidence type="ECO:0000313" key="7">
    <source>
        <dbReference type="EMBL" id="MBM7615703.1"/>
    </source>
</evidence>
<dbReference type="EMBL" id="JAFBEE010000016">
    <property type="protein sequence ID" value="MBM7615703.1"/>
    <property type="molecule type" value="Genomic_DNA"/>
</dbReference>
<evidence type="ECO:0000256" key="2">
    <source>
        <dbReference type="ARBA" id="ARBA00010333"/>
    </source>
</evidence>
<evidence type="ECO:0000256" key="3">
    <source>
        <dbReference type="ARBA" id="ARBA00022729"/>
    </source>
</evidence>
<comment type="similarity">
    <text evidence="2 4">Belongs to the bacterial solute-binding protein 3 family.</text>
</comment>
<evidence type="ECO:0000313" key="8">
    <source>
        <dbReference type="Proteomes" id="UP001314796"/>
    </source>
</evidence>
<proteinExistence type="inferred from homology"/>
<feature type="chain" id="PRO_5046620888" evidence="5">
    <location>
        <begin position="26"/>
        <end position="284"/>
    </location>
</feature>
<keyword evidence="8" id="KW-1185">Reference proteome</keyword>
<dbReference type="PANTHER" id="PTHR35936:SF17">
    <property type="entry name" value="ARGININE-BINDING EXTRACELLULAR PROTEIN ARTP"/>
    <property type="match status" value="1"/>
</dbReference>
<feature type="signal peptide" evidence="5">
    <location>
        <begin position="1"/>
        <end position="25"/>
    </location>
</feature>